<dbReference type="HOGENOM" id="CLU_139698_5_3_2"/>
<dbReference type="FunCoup" id="O27111">
    <property type="interactions" value="66"/>
</dbReference>
<evidence type="ECO:0000313" key="3">
    <source>
        <dbReference type="Proteomes" id="UP000005223"/>
    </source>
</evidence>
<accession>O27111</accession>
<feature type="domain" description="4Fe-4S ferredoxin-type" evidence="1">
    <location>
        <begin position="2"/>
        <end position="31"/>
    </location>
</feature>
<dbReference type="SUPFAM" id="SSF54862">
    <property type="entry name" value="4Fe-4S ferredoxins"/>
    <property type="match status" value="1"/>
</dbReference>
<dbReference type="GO" id="GO:0016491">
    <property type="term" value="F:oxidoreductase activity"/>
    <property type="evidence" value="ECO:0007669"/>
    <property type="project" value="UniProtKB-ARBA"/>
</dbReference>
<dbReference type="PROSITE" id="PS51379">
    <property type="entry name" value="4FE4S_FER_2"/>
    <property type="match status" value="2"/>
</dbReference>
<organism evidence="2 3">
    <name type="scientific">Methanothermobacter thermautotrophicus (strain ATCC 29096 / DSM 1053 / JCM 10044 / NBRC 100330 / Delta H)</name>
    <name type="common">Methanobacterium thermoautotrophicum</name>
    <dbReference type="NCBI Taxonomy" id="187420"/>
    <lineage>
        <taxon>Archaea</taxon>
        <taxon>Methanobacteriati</taxon>
        <taxon>Methanobacteriota</taxon>
        <taxon>Methanomada group</taxon>
        <taxon>Methanobacteria</taxon>
        <taxon>Methanobacteriales</taxon>
        <taxon>Methanobacteriaceae</taxon>
        <taxon>Methanothermobacter</taxon>
    </lineage>
</organism>
<dbReference type="Gene3D" id="3.30.70.20">
    <property type="match status" value="1"/>
</dbReference>
<reference evidence="2 3" key="1">
    <citation type="journal article" date="1997" name="J. Bacteriol.">
        <title>Complete genome sequence of Methanobacterium thermoautotrophicum deltaH: functional analysis and comparative genomics.</title>
        <authorList>
            <person name="Smith D.R."/>
            <person name="Doucette-Stamm L.A."/>
            <person name="Deloughery C."/>
            <person name="Lee H.-M."/>
            <person name="Dubois J."/>
            <person name="Aldredge T."/>
            <person name="Bashirzadeh R."/>
            <person name="Blakely D."/>
            <person name="Cook R."/>
            <person name="Gilbert K."/>
            <person name="Harrison D."/>
            <person name="Hoang L."/>
            <person name="Keagle P."/>
            <person name="Lumm W."/>
            <person name="Pothier B."/>
            <person name="Qiu D."/>
            <person name="Spadafora R."/>
            <person name="Vicare R."/>
            <person name="Wang Y."/>
            <person name="Wierzbowski J."/>
            <person name="Gibson R."/>
            <person name="Jiwani N."/>
            <person name="Caruso A."/>
            <person name="Bush D."/>
            <person name="Safer H."/>
            <person name="Patwell D."/>
            <person name="Prabhakar S."/>
            <person name="McDougall S."/>
            <person name="Shimer G."/>
            <person name="Goyal A."/>
            <person name="Pietrovski S."/>
            <person name="Church G.M."/>
            <person name="Daniels C.J."/>
            <person name="Mao J.-i."/>
            <person name="Rice P."/>
            <person name="Nolling J."/>
            <person name="Reeve J.N."/>
        </authorList>
    </citation>
    <scope>NUCLEOTIDE SEQUENCE [LARGE SCALE GENOMIC DNA]</scope>
    <source>
        <strain evidence="3">ATCC 29096 / DSM 1053 / JCM 10044 / NBRC 100330 / Delta H</strain>
    </source>
</reference>
<dbReference type="PANTHER" id="PTHR43122">
    <property type="entry name" value="FERREDOXIN SUBUNIT OF PYRUVATE:FLAVODOXIN OXIDOREDUCTASE-RELATED"/>
    <property type="match status" value="1"/>
</dbReference>
<proteinExistence type="predicted"/>
<dbReference type="KEGG" id="mth:MTH_1032"/>
<protein>
    <submittedName>
        <fullName evidence="2">Ferredoxin (Putative 2-oxoglutarate oxidoreductase, delat subunit)</fullName>
    </submittedName>
</protein>
<sequence>MTMIKIDSDLCKGCDICREFCPEGAYVRSEELNRKGVHEPVPENLEKCTGCKLCMLLCPDQAIVVYEDD</sequence>
<dbReference type="InterPro" id="IPR017900">
    <property type="entry name" value="4Fe4S_Fe_S_CS"/>
</dbReference>
<feature type="domain" description="4Fe-4S ferredoxin-type" evidence="1">
    <location>
        <begin position="39"/>
        <end position="68"/>
    </location>
</feature>
<dbReference type="Proteomes" id="UP000005223">
    <property type="component" value="Chromosome"/>
</dbReference>
<name>O27111_METTH</name>
<evidence type="ECO:0000259" key="1">
    <source>
        <dbReference type="PROSITE" id="PS51379"/>
    </source>
</evidence>
<evidence type="ECO:0000313" key="2">
    <source>
        <dbReference type="EMBL" id="AAB85528.1"/>
    </source>
</evidence>
<dbReference type="InterPro" id="IPR017896">
    <property type="entry name" value="4Fe4S_Fe-S-bd"/>
</dbReference>
<dbReference type="AlphaFoldDB" id="O27111"/>
<dbReference type="PANTHER" id="PTHR43122:SF1">
    <property type="entry name" value="IRON-SULFUR-BINDING PROTEIN"/>
    <property type="match status" value="1"/>
</dbReference>
<dbReference type="PIR" id="G69004">
    <property type="entry name" value="G69004"/>
</dbReference>
<dbReference type="EnsemblBacteria" id="AAB85528">
    <property type="protein sequence ID" value="AAB85528"/>
    <property type="gene ID" value="MTH_1032"/>
</dbReference>
<gene>
    <name evidence="2" type="ordered locus">MTH_1032</name>
</gene>
<dbReference type="STRING" id="187420.MTH_1032"/>
<dbReference type="PaxDb" id="187420-MTH_1032"/>
<keyword evidence="3" id="KW-1185">Reference proteome</keyword>
<dbReference type="Pfam" id="PF13237">
    <property type="entry name" value="Fer4_10"/>
    <property type="match status" value="1"/>
</dbReference>
<dbReference type="PROSITE" id="PS00198">
    <property type="entry name" value="4FE4S_FER_1"/>
    <property type="match status" value="2"/>
</dbReference>
<dbReference type="EMBL" id="AE000666">
    <property type="protein sequence ID" value="AAB85528.1"/>
    <property type="molecule type" value="Genomic_DNA"/>
</dbReference>
<dbReference type="InParanoid" id="O27111"/>